<dbReference type="InterPro" id="IPR021109">
    <property type="entry name" value="Peptidase_aspartic_dom_sf"/>
</dbReference>
<dbReference type="FunFam" id="2.40.70.10:FF:000115">
    <property type="entry name" value="Lysosomal aspartic protease"/>
    <property type="match status" value="1"/>
</dbReference>
<evidence type="ECO:0000256" key="9">
    <source>
        <dbReference type="ARBA" id="ARBA00023157"/>
    </source>
</evidence>
<comment type="subcellular location">
    <subcellularLocation>
        <location evidence="1">Vacuole</location>
    </subcellularLocation>
</comment>
<keyword evidence="5 14" id="KW-0732">Signal</keyword>
<dbReference type="PANTHER" id="PTHR47966">
    <property type="entry name" value="BETA-SITE APP-CLEAVING ENZYME, ISOFORM A-RELATED"/>
    <property type="match status" value="1"/>
</dbReference>
<accession>A0A9W7HAJ7</accession>
<proteinExistence type="inferred from homology"/>
<dbReference type="PROSITE" id="PS00141">
    <property type="entry name" value="ASP_PROTEASE"/>
    <property type="match status" value="2"/>
</dbReference>
<reference evidence="17" key="1">
    <citation type="submission" date="2023-05" db="EMBL/GenBank/DDBJ databases">
        <title>Genome and transcriptome analyses reveal genes involved in the formation of fine ridges on petal epidermal cells in Hibiscus trionum.</title>
        <authorList>
            <person name="Koshimizu S."/>
            <person name="Masuda S."/>
            <person name="Ishii T."/>
            <person name="Shirasu K."/>
            <person name="Hoshino A."/>
            <person name="Arita M."/>
        </authorList>
    </citation>
    <scope>NUCLEOTIDE SEQUENCE</scope>
    <source>
        <strain evidence="17">Hamamatsu line</strain>
    </source>
</reference>
<dbReference type="GO" id="GO:0004190">
    <property type="term" value="F:aspartic-type endopeptidase activity"/>
    <property type="evidence" value="ECO:0007669"/>
    <property type="project" value="UniProtKB-KW"/>
</dbReference>
<keyword evidence="3" id="KW-0926">Vacuole</keyword>
<dbReference type="EMBL" id="BSYR01000010">
    <property type="protein sequence ID" value="GMI73388.1"/>
    <property type="molecule type" value="Genomic_DNA"/>
</dbReference>
<dbReference type="InterPro" id="IPR033121">
    <property type="entry name" value="PEPTIDASE_A1"/>
</dbReference>
<evidence type="ECO:0000256" key="3">
    <source>
        <dbReference type="ARBA" id="ARBA00022554"/>
    </source>
</evidence>
<dbReference type="OrthoDB" id="771136at2759"/>
<dbReference type="Gene3D" id="1.10.225.10">
    <property type="entry name" value="Saposin-like"/>
    <property type="match status" value="1"/>
</dbReference>
<dbReference type="GO" id="GO:0006508">
    <property type="term" value="P:proteolysis"/>
    <property type="evidence" value="ECO:0007669"/>
    <property type="project" value="UniProtKB-KW"/>
</dbReference>
<keyword evidence="4 13" id="KW-0645">Protease</keyword>
<dbReference type="GO" id="GO:0005773">
    <property type="term" value="C:vacuole"/>
    <property type="evidence" value="ECO:0007669"/>
    <property type="project" value="UniProtKB-SubCell"/>
</dbReference>
<keyword evidence="7 13" id="KW-0378">Hydrolase</keyword>
<evidence type="ECO:0000256" key="7">
    <source>
        <dbReference type="ARBA" id="ARBA00022801"/>
    </source>
</evidence>
<dbReference type="Pfam" id="PF05184">
    <property type="entry name" value="SapB_1"/>
    <property type="match status" value="1"/>
</dbReference>
<dbReference type="InterPro" id="IPR033869">
    <property type="entry name" value="Phytepsin"/>
</dbReference>
<evidence type="ECO:0000256" key="13">
    <source>
        <dbReference type="RuleBase" id="RU000454"/>
    </source>
</evidence>
<evidence type="ECO:0000313" key="17">
    <source>
        <dbReference type="EMBL" id="GMI73388.1"/>
    </source>
</evidence>
<dbReference type="InterPro" id="IPR011001">
    <property type="entry name" value="Saposin-like"/>
</dbReference>
<feature type="domain" description="Peptidase A1" evidence="16">
    <location>
        <begin position="90"/>
        <end position="511"/>
    </location>
</feature>
<keyword evidence="9 12" id="KW-1015">Disulfide bond</keyword>
<dbReference type="FunFam" id="2.40.70.10:FF:000044">
    <property type="entry name" value="Lysosomal aspartic protease"/>
    <property type="match status" value="1"/>
</dbReference>
<gene>
    <name evidence="17" type="ORF">HRI_001008100</name>
</gene>
<dbReference type="PROSITE" id="PS50015">
    <property type="entry name" value="SAP_B"/>
    <property type="match status" value="2"/>
</dbReference>
<dbReference type="InterPro" id="IPR007856">
    <property type="entry name" value="SapB_1"/>
</dbReference>
<dbReference type="SUPFAM" id="SSF47862">
    <property type="entry name" value="Saposin"/>
    <property type="match status" value="1"/>
</dbReference>
<feature type="disulfide bond" evidence="12">
    <location>
        <begin position="121"/>
        <end position="127"/>
    </location>
</feature>
<dbReference type="CDD" id="cd06098">
    <property type="entry name" value="phytepsin"/>
    <property type="match status" value="1"/>
</dbReference>
<feature type="active site" evidence="11">
    <location>
        <position position="108"/>
    </location>
</feature>
<dbReference type="Proteomes" id="UP001165190">
    <property type="component" value="Unassembled WGS sequence"/>
</dbReference>
<feature type="domain" description="Saposin B-type" evidence="15">
    <location>
        <begin position="320"/>
        <end position="360"/>
    </location>
</feature>
<evidence type="ECO:0000256" key="12">
    <source>
        <dbReference type="PIRSR" id="PIRSR601461-2"/>
    </source>
</evidence>
<dbReference type="InterPro" id="IPR008138">
    <property type="entry name" value="SapB_2"/>
</dbReference>
<evidence type="ECO:0000259" key="15">
    <source>
        <dbReference type="PROSITE" id="PS50015"/>
    </source>
</evidence>
<keyword evidence="10" id="KW-0325">Glycoprotein</keyword>
<organism evidence="17 18">
    <name type="scientific">Hibiscus trionum</name>
    <name type="common">Flower of an hour</name>
    <dbReference type="NCBI Taxonomy" id="183268"/>
    <lineage>
        <taxon>Eukaryota</taxon>
        <taxon>Viridiplantae</taxon>
        <taxon>Streptophyta</taxon>
        <taxon>Embryophyta</taxon>
        <taxon>Tracheophyta</taxon>
        <taxon>Spermatophyta</taxon>
        <taxon>Magnoliopsida</taxon>
        <taxon>eudicotyledons</taxon>
        <taxon>Gunneridae</taxon>
        <taxon>Pentapetalae</taxon>
        <taxon>rosids</taxon>
        <taxon>malvids</taxon>
        <taxon>Malvales</taxon>
        <taxon>Malvaceae</taxon>
        <taxon>Malvoideae</taxon>
        <taxon>Hibiscus</taxon>
    </lineage>
</organism>
<feature type="active site" evidence="11">
    <location>
        <position position="295"/>
    </location>
</feature>
<dbReference type="InterPro" id="IPR001969">
    <property type="entry name" value="Aspartic_peptidase_AS"/>
</dbReference>
<evidence type="ECO:0000256" key="11">
    <source>
        <dbReference type="PIRSR" id="PIRSR601461-1"/>
    </source>
</evidence>
<evidence type="ECO:0000256" key="2">
    <source>
        <dbReference type="ARBA" id="ARBA00007447"/>
    </source>
</evidence>
<dbReference type="FunFam" id="1.10.225.10:FF:000001">
    <property type="entry name" value="Aspartic proteinase A1"/>
    <property type="match status" value="1"/>
</dbReference>
<comment type="similarity">
    <text evidence="2 13">Belongs to the peptidase A1 family.</text>
</comment>
<sequence length="514" mass="55602">MAIEFKGIRVALLLLLLLSPVVFSGPSDGLFRIGLKKKKLDQINRVAGNIDFKEGKLSGDLLRKYNRLGNPGVSDDSEIVALKNYMDAQYFGEIGIGTPPQTFTVVFDTGSSNLWVPSSKCYFSVACYFHSKYKSSQSSTYHKNGTSADIHYGTGSISGFFSQDAVKVGDLVVNNQDFIEATREPGITFLAAKFDGIFGLGFQEISVGGAIPVWYNMVNQGLVKEPVFSFWLNRDIKGEEGGEIVFGGVDSNHYKGKHTHVPVTQKGYWQFDMGDVQIGGETTGFCSSGCAAIADSGTSMLAGPTTIVTQINHAIGAAGVISQECKTMVSEYGKTLLEMLVSETQPQKICSQIGLCDFGGTRGVSARIESVADESSDKSSDGVRDAMCTACEMAVIWMENQIRRNKTEEQILDYVNDLCERLPSPNGESVVDCHGLSSMPSVSFTIGGKVFDLAPEEYVLKVGEGAVAQCISGFTALDVPPPRGPLWILGDVFMGRYHTVFNYEKLTVGFAEAA</sequence>
<comment type="caution">
    <text evidence="17">The sequence shown here is derived from an EMBL/GenBank/DDBJ whole genome shotgun (WGS) entry which is preliminary data.</text>
</comment>
<evidence type="ECO:0000259" key="16">
    <source>
        <dbReference type="PROSITE" id="PS51767"/>
    </source>
</evidence>
<evidence type="ECO:0000256" key="1">
    <source>
        <dbReference type="ARBA" id="ARBA00004116"/>
    </source>
</evidence>
<feature type="domain" description="Saposin B-type" evidence="15">
    <location>
        <begin position="384"/>
        <end position="425"/>
    </location>
</feature>
<dbReference type="Pfam" id="PF03489">
    <property type="entry name" value="SapB_2"/>
    <property type="match status" value="1"/>
</dbReference>
<evidence type="ECO:0000256" key="6">
    <source>
        <dbReference type="ARBA" id="ARBA00022750"/>
    </source>
</evidence>
<dbReference type="AlphaFoldDB" id="A0A9W7HAJ7"/>
<name>A0A9W7HAJ7_HIBTR</name>
<evidence type="ECO:0000313" key="18">
    <source>
        <dbReference type="Proteomes" id="UP001165190"/>
    </source>
</evidence>
<keyword evidence="6 13" id="KW-0064">Aspartyl protease</keyword>
<dbReference type="PANTHER" id="PTHR47966:SF39">
    <property type="entry name" value="EUKARYOTIC ASPARTYL PROTEASE FAMILY PROTEIN"/>
    <property type="match status" value="1"/>
</dbReference>
<dbReference type="InterPro" id="IPR001461">
    <property type="entry name" value="Aspartic_peptidase_A1"/>
</dbReference>
<dbReference type="Pfam" id="PF00026">
    <property type="entry name" value="Asp"/>
    <property type="match status" value="1"/>
</dbReference>
<evidence type="ECO:0000256" key="14">
    <source>
        <dbReference type="SAM" id="SignalP"/>
    </source>
</evidence>
<dbReference type="PRINTS" id="PR00792">
    <property type="entry name" value="PEPSIN"/>
</dbReference>
<feature type="signal peptide" evidence="14">
    <location>
        <begin position="1"/>
        <end position="24"/>
    </location>
</feature>
<dbReference type="InterPro" id="IPR008139">
    <property type="entry name" value="SaposinB_dom"/>
</dbReference>
<feature type="chain" id="PRO_5040809918" evidence="14">
    <location>
        <begin position="25"/>
        <end position="514"/>
    </location>
</feature>
<keyword evidence="18" id="KW-1185">Reference proteome</keyword>
<dbReference type="SUPFAM" id="SSF50630">
    <property type="entry name" value="Acid proteases"/>
    <property type="match status" value="1"/>
</dbReference>
<evidence type="ECO:0000256" key="8">
    <source>
        <dbReference type="ARBA" id="ARBA00023145"/>
    </source>
</evidence>
<evidence type="ECO:0000256" key="4">
    <source>
        <dbReference type="ARBA" id="ARBA00022670"/>
    </source>
</evidence>
<dbReference type="Gene3D" id="2.40.70.10">
    <property type="entry name" value="Acid Proteases"/>
    <property type="match status" value="2"/>
</dbReference>
<dbReference type="GO" id="GO:0006629">
    <property type="term" value="P:lipid metabolic process"/>
    <property type="evidence" value="ECO:0007669"/>
    <property type="project" value="InterPro"/>
</dbReference>
<evidence type="ECO:0000256" key="10">
    <source>
        <dbReference type="ARBA" id="ARBA00023180"/>
    </source>
</evidence>
<keyword evidence="8" id="KW-0865">Zymogen</keyword>
<protein>
    <submittedName>
        <fullName evidence="17">Aspartic proteinase A1, putative aspartic proteinase A1</fullName>
    </submittedName>
</protein>
<evidence type="ECO:0000256" key="5">
    <source>
        <dbReference type="ARBA" id="ARBA00022729"/>
    </source>
</evidence>
<dbReference type="PROSITE" id="PS51767">
    <property type="entry name" value="PEPTIDASE_A1"/>
    <property type="match status" value="1"/>
</dbReference>